<sequence length="243" mass="27287">MTDDPFRHHPGLRGLIEDPDTSFFRNFTTEEMDARVAEHGVGPGWRHSDAEREAFRQTALAGRRGRDLWVFAYGSLMWNPAIRFEEARRAILPGQSRRFILLDTLGGRGTADRPGVMAALDRDPHGPGCHGLAFRIAADRLETETEILWRRERIAPAYHESFLTAETDQGPIEVLAFTADRGADMIVPDLPFDKQVEYAATGTGFLGSSLDYLENLAAHFAELKIDDPDLARLLHAARTYARR</sequence>
<reference evidence="3" key="1">
    <citation type="submission" date="2023-03" db="EMBL/GenBank/DDBJ databases">
        <title>Multiphase analysis and comparison of six strains from genera Psychromarinibacter, Lutimaribacter, and Maritimibacter, including a novel species: Psychromarinibacter sediminicola sp. nov.</title>
        <authorList>
            <person name="Wang Y.-H."/>
            <person name="Ye M.-Q."/>
            <person name="Du Z.-J."/>
        </authorList>
    </citation>
    <scope>NUCLEOTIDE SEQUENCE</scope>
    <source>
        <strain evidence="3">C21-152</strain>
    </source>
</reference>
<dbReference type="InterPro" id="IPR013024">
    <property type="entry name" value="GGCT-like"/>
</dbReference>
<name>A0AAE3NV33_9RHOB</name>
<dbReference type="GO" id="GO:0006751">
    <property type="term" value="P:glutathione catabolic process"/>
    <property type="evidence" value="ECO:0007669"/>
    <property type="project" value="InterPro"/>
</dbReference>
<accession>A0AAE3NV33</accession>
<dbReference type="Proteomes" id="UP001220964">
    <property type="component" value="Unassembled WGS sequence"/>
</dbReference>
<proteinExistence type="predicted"/>
<dbReference type="EC" id="4.3.2.7" evidence="1"/>
<dbReference type="SUPFAM" id="SSF110857">
    <property type="entry name" value="Gamma-glutamyl cyclotransferase-like"/>
    <property type="match status" value="1"/>
</dbReference>
<keyword evidence="2" id="KW-0456">Lyase</keyword>
<dbReference type="InterPro" id="IPR036568">
    <property type="entry name" value="GGCT-like_sf"/>
</dbReference>
<evidence type="ECO:0000256" key="1">
    <source>
        <dbReference type="ARBA" id="ARBA00012344"/>
    </source>
</evidence>
<evidence type="ECO:0000256" key="2">
    <source>
        <dbReference type="ARBA" id="ARBA00023239"/>
    </source>
</evidence>
<dbReference type="CDD" id="cd06661">
    <property type="entry name" value="GGCT_like"/>
    <property type="match status" value="1"/>
</dbReference>
<dbReference type="EMBL" id="JARGYC010000029">
    <property type="protein sequence ID" value="MDF0601515.1"/>
    <property type="molecule type" value="Genomic_DNA"/>
</dbReference>
<comment type="caution">
    <text evidence="3">The sequence shown here is derived from an EMBL/GenBank/DDBJ whole genome shotgun (WGS) entry which is preliminary data.</text>
</comment>
<dbReference type="Gene3D" id="3.10.490.10">
    <property type="entry name" value="Gamma-glutamyl cyclotransferase-like"/>
    <property type="match status" value="1"/>
</dbReference>
<gene>
    <name evidence="3" type="ORF">P1J78_12290</name>
</gene>
<dbReference type="GO" id="GO:0061928">
    <property type="term" value="F:glutathione specific gamma-glutamylcyclotransferase activity"/>
    <property type="evidence" value="ECO:0007669"/>
    <property type="project" value="UniProtKB-EC"/>
</dbReference>
<dbReference type="GO" id="GO:0005737">
    <property type="term" value="C:cytoplasm"/>
    <property type="evidence" value="ECO:0007669"/>
    <property type="project" value="TreeGrafter"/>
</dbReference>
<organism evidence="3 4">
    <name type="scientific">Psychromarinibacter sediminicola</name>
    <dbReference type="NCBI Taxonomy" id="3033385"/>
    <lineage>
        <taxon>Bacteria</taxon>
        <taxon>Pseudomonadati</taxon>
        <taxon>Pseudomonadota</taxon>
        <taxon>Alphaproteobacteria</taxon>
        <taxon>Rhodobacterales</taxon>
        <taxon>Paracoccaceae</taxon>
        <taxon>Psychromarinibacter</taxon>
    </lineage>
</organism>
<dbReference type="PANTHER" id="PTHR12192">
    <property type="entry name" value="CATION TRANSPORT PROTEIN CHAC-RELATED"/>
    <property type="match status" value="1"/>
</dbReference>
<keyword evidence="4" id="KW-1185">Reference proteome</keyword>
<dbReference type="AlphaFoldDB" id="A0AAE3NV33"/>
<evidence type="ECO:0000313" key="3">
    <source>
        <dbReference type="EMBL" id="MDF0601515.1"/>
    </source>
</evidence>
<protein>
    <recommendedName>
        <fullName evidence="1">glutathione-specific gamma-glutamylcyclotransferase</fullName>
        <ecNumber evidence="1">4.3.2.7</ecNumber>
    </recommendedName>
</protein>
<dbReference type="InterPro" id="IPR006840">
    <property type="entry name" value="ChaC"/>
</dbReference>
<dbReference type="Pfam" id="PF04752">
    <property type="entry name" value="ChaC"/>
    <property type="match status" value="1"/>
</dbReference>
<dbReference type="RefSeq" id="WP_275567655.1">
    <property type="nucleotide sequence ID" value="NZ_JARGYC010000029.1"/>
</dbReference>
<evidence type="ECO:0000313" key="4">
    <source>
        <dbReference type="Proteomes" id="UP001220964"/>
    </source>
</evidence>
<dbReference type="PANTHER" id="PTHR12192:SF2">
    <property type="entry name" value="GLUTATHIONE-SPECIFIC GAMMA-GLUTAMYLCYCLOTRANSFERASE 2"/>
    <property type="match status" value="1"/>
</dbReference>